<reference evidence="1 2" key="1">
    <citation type="submission" date="2020-01" db="EMBL/GenBank/DDBJ databases">
        <authorList>
            <person name="Kim M.K."/>
        </authorList>
    </citation>
    <scope>NUCLEOTIDE SEQUENCE [LARGE SCALE GENOMIC DNA]</scope>
    <source>
        <strain evidence="1 2">172606-1</strain>
    </source>
</reference>
<dbReference type="InterPro" id="IPR036188">
    <property type="entry name" value="FAD/NAD-bd_sf"/>
</dbReference>
<keyword evidence="2" id="KW-1185">Reference proteome</keyword>
<sequence length="493" mass="57444">MDHQKIAYNLINNVFKLKSEDFPMGDKDKNIIYLRGQRFNESLFGRTGFITNYNLNEAFQGKHPDDLFTFIVNNVLVDNKLDAGPKDRQTWDKIKENLTYHRGPDKGEKLSNMGFWNLIKDQIGNEGYNYLSDASAYYSNTINWNAAEAMPYIIGDFVGDVKYNTIEGGFDRIAEELAKAFIVEGGEIFIESQLINFRHNKDDKYPYRYILEIRNTTDNIEHFVYCNDIILAMPRRSLELINQDNCLFENGENVELLHNLRSVLGEPSFKLLMAFTAEPNQKPWWYNELGITHGRSITDLPIRQCYYFGSDPYTHASLMLASYNDMRTVDFWKPLEISDPSKANYKSSVNSESGLERFTPKSTSFVSKKDLEIASKKYKQAPERMVAHTLDQLREMHGLKFIEEPFTTMYENWNDDPYGGGYHAWKARYDVGKVMKYMRRPKQDENIYICGEAYSDQQGWIEGALCVAEKMMQDEFNMSKPSEWLDDNYYLGR</sequence>
<dbReference type="Gene3D" id="3.50.50.60">
    <property type="entry name" value="FAD/NAD(P)-binding domain"/>
    <property type="match status" value="2"/>
</dbReference>
<dbReference type="Gene3D" id="3.90.660.10">
    <property type="match status" value="2"/>
</dbReference>
<dbReference type="KEGG" id="rhoz:GXP67_00910"/>
<dbReference type="RefSeq" id="WP_162441420.1">
    <property type="nucleotide sequence ID" value="NZ_CP048222.1"/>
</dbReference>
<name>A0A6C0GBY4_9BACT</name>
<dbReference type="Gene3D" id="1.10.405.10">
    <property type="entry name" value="Guanine Nucleotide Dissociation Inhibitor, domain 1"/>
    <property type="match status" value="1"/>
</dbReference>
<gene>
    <name evidence="1" type="ORF">GXP67_00910</name>
</gene>
<organism evidence="1 2">
    <name type="scientific">Rhodocytophaga rosea</name>
    <dbReference type="NCBI Taxonomy" id="2704465"/>
    <lineage>
        <taxon>Bacteria</taxon>
        <taxon>Pseudomonadati</taxon>
        <taxon>Bacteroidota</taxon>
        <taxon>Cytophagia</taxon>
        <taxon>Cytophagales</taxon>
        <taxon>Rhodocytophagaceae</taxon>
        <taxon>Rhodocytophaga</taxon>
    </lineage>
</organism>
<accession>A0A6C0GBY4</accession>
<evidence type="ECO:0000313" key="1">
    <source>
        <dbReference type="EMBL" id="QHT65333.1"/>
    </source>
</evidence>
<dbReference type="AlphaFoldDB" id="A0A6C0GBY4"/>
<proteinExistence type="predicted"/>
<protein>
    <submittedName>
        <fullName evidence="1">Uncharacterized protein</fullName>
    </submittedName>
</protein>
<dbReference type="EMBL" id="CP048222">
    <property type="protein sequence ID" value="QHT65333.1"/>
    <property type="molecule type" value="Genomic_DNA"/>
</dbReference>
<dbReference type="Proteomes" id="UP000480178">
    <property type="component" value="Chromosome"/>
</dbReference>
<evidence type="ECO:0000313" key="2">
    <source>
        <dbReference type="Proteomes" id="UP000480178"/>
    </source>
</evidence>